<dbReference type="Proteomes" id="UP000839052">
    <property type="component" value="Chromosome"/>
</dbReference>
<feature type="active site" description="Proton acceptor" evidence="8">
    <location>
        <position position="66"/>
    </location>
</feature>
<feature type="binding site" evidence="8">
    <location>
        <position position="102"/>
    </location>
    <ligand>
        <name>shikimate</name>
        <dbReference type="ChEBI" id="CHEBI:36208"/>
    </ligand>
</feature>
<dbReference type="InterPro" id="IPR036291">
    <property type="entry name" value="NAD(P)-bd_dom_sf"/>
</dbReference>
<comment type="similarity">
    <text evidence="8">Belongs to the shikimate dehydrogenase family.</text>
</comment>
<evidence type="ECO:0000256" key="2">
    <source>
        <dbReference type="ARBA" id="ARBA00012962"/>
    </source>
</evidence>
<dbReference type="InterPro" id="IPR006151">
    <property type="entry name" value="Shikm_DH/Glu-tRNA_Rdtase"/>
</dbReference>
<evidence type="ECO:0000256" key="6">
    <source>
        <dbReference type="ARBA" id="ARBA00023141"/>
    </source>
</evidence>
<feature type="binding site" evidence="8">
    <location>
        <position position="260"/>
    </location>
    <ligand>
        <name>NADP(+)</name>
        <dbReference type="ChEBI" id="CHEBI:58349"/>
    </ligand>
</feature>
<feature type="binding site" evidence="8">
    <location>
        <position position="239"/>
    </location>
    <ligand>
        <name>shikimate</name>
        <dbReference type="ChEBI" id="CHEBI:36208"/>
    </ligand>
</feature>
<comment type="subunit">
    <text evidence="8">Homodimer.</text>
</comment>
<evidence type="ECO:0000256" key="4">
    <source>
        <dbReference type="ARBA" id="ARBA00022857"/>
    </source>
</evidence>
<dbReference type="PANTHER" id="PTHR21089">
    <property type="entry name" value="SHIKIMATE DEHYDROGENASE"/>
    <property type="match status" value="1"/>
</dbReference>
<comment type="pathway">
    <text evidence="1 8">Metabolic intermediate biosynthesis; chorismate biosynthesis; chorismate from D-erythrose 4-phosphate and phosphoenolpyruvate: step 4/7.</text>
</comment>
<dbReference type="HAMAP" id="MF_00222">
    <property type="entry name" value="Shikimate_DH_AroE"/>
    <property type="match status" value="1"/>
</dbReference>
<feature type="domain" description="SDH C-terminal" evidence="11">
    <location>
        <begin position="260"/>
        <end position="290"/>
    </location>
</feature>
<dbReference type="RefSeq" id="WP_239796583.1">
    <property type="nucleotide sequence ID" value="NZ_OU912926.1"/>
</dbReference>
<feature type="binding site" evidence="8">
    <location>
        <begin position="150"/>
        <end position="155"/>
    </location>
    <ligand>
        <name>NADP(+)</name>
        <dbReference type="ChEBI" id="CHEBI:58349"/>
    </ligand>
</feature>
<dbReference type="EC" id="1.1.1.25" evidence="2 8"/>
<keyword evidence="6 8" id="KW-0057">Aromatic amino acid biosynthesis</keyword>
<dbReference type="GO" id="GO:0004764">
    <property type="term" value="F:shikimate 3-dehydrogenase (NADP+) activity"/>
    <property type="evidence" value="ECO:0007669"/>
    <property type="project" value="UniProtKB-EC"/>
</dbReference>
<dbReference type="NCBIfam" id="TIGR00507">
    <property type="entry name" value="aroE"/>
    <property type="match status" value="1"/>
</dbReference>
<dbReference type="SUPFAM" id="SSF51735">
    <property type="entry name" value="NAD(P)-binding Rossmann-fold domains"/>
    <property type="match status" value="1"/>
</dbReference>
<proteinExistence type="inferred from homology"/>
<dbReference type="InterPro" id="IPR046346">
    <property type="entry name" value="Aminoacid_DH-like_N_sf"/>
</dbReference>
<dbReference type="Pfam" id="PF08501">
    <property type="entry name" value="Shikimate_dh_N"/>
    <property type="match status" value="1"/>
</dbReference>
<dbReference type="Gene3D" id="3.40.50.10860">
    <property type="entry name" value="Leucine Dehydrogenase, chain A, domain 1"/>
    <property type="match status" value="1"/>
</dbReference>
<dbReference type="PANTHER" id="PTHR21089:SF1">
    <property type="entry name" value="BIFUNCTIONAL 3-DEHYDROQUINATE DEHYDRATASE_SHIKIMATE DEHYDROGENASE, CHLOROPLASTIC"/>
    <property type="match status" value="1"/>
</dbReference>
<organism evidence="12 13">
    <name type="scientific">Candidatus Nitrotoga arctica</name>
    <dbReference type="NCBI Taxonomy" id="453162"/>
    <lineage>
        <taxon>Bacteria</taxon>
        <taxon>Pseudomonadati</taxon>
        <taxon>Pseudomonadota</taxon>
        <taxon>Betaproteobacteria</taxon>
        <taxon>Nitrosomonadales</taxon>
        <taxon>Gallionellaceae</taxon>
        <taxon>Candidatus Nitrotoga</taxon>
    </lineage>
</organism>
<dbReference type="NCBIfam" id="NF001310">
    <property type="entry name" value="PRK00258.1-2"/>
    <property type="match status" value="1"/>
</dbReference>
<evidence type="ECO:0000313" key="13">
    <source>
        <dbReference type="Proteomes" id="UP000839052"/>
    </source>
</evidence>
<keyword evidence="4 8" id="KW-0521">NADP</keyword>
<keyword evidence="5 8" id="KW-0560">Oxidoreductase</keyword>
<name>A0ABM8YYR3_9PROT</name>
<dbReference type="Pfam" id="PF01488">
    <property type="entry name" value="Shikimate_DH"/>
    <property type="match status" value="1"/>
</dbReference>
<dbReference type="SUPFAM" id="SSF53223">
    <property type="entry name" value="Aminoacid dehydrogenase-like, N-terminal domain"/>
    <property type="match status" value="1"/>
</dbReference>
<feature type="binding site" evidence="8">
    <location>
        <position position="87"/>
    </location>
    <ligand>
        <name>shikimate</name>
        <dbReference type="ChEBI" id="CHEBI:36208"/>
    </ligand>
</feature>
<evidence type="ECO:0000256" key="7">
    <source>
        <dbReference type="ARBA" id="ARBA00049442"/>
    </source>
</evidence>
<dbReference type="InterPro" id="IPR022893">
    <property type="entry name" value="Shikimate_DH_fam"/>
</dbReference>
<gene>
    <name evidence="8 12" type="primary">aroE</name>
    <name evidence="12" type="ORF">NTG6680_1437</name>
</gene>
<dbReference type="InterPro" id="IPR011342">
    <property type="entry name" value="Shikimate_DH"/>
</dbReference>
<feature type="binding site" evidence="8">
    <location>
        <position position="62"/>
    </location>
    <ligand>
        <name>shikimate</name>
        <dbReference type="ChEBI" id="CHEBI:36208"/>
    </ligand>
</feature>
<feature type="binding site" evidence="8">
    <location>
        <begin position="127"/>
        <end position="131"/>
    </location>
    <ligand>
        <name>NADP(+)</name>
        <dbReference type="ChEBI" id="CHEBI:58349"/>
    </ligand>
</feature>
<dbReference type="InterPro" id="IPR013708">
    <property type="entry name" value="Shikimate_DH-bd_N"/>
</dbReference>
<feature type="domain" description="Quinate/shikimate 5-dehydrogenase/glutamyl-tRNA reductase" evidence="9">
    <location>
        <begin position="118"/>
        <end position="192"/>
    </location>
</feature>
<evidence type="ECO:0000256" key="1">
    <source>
        <dbReference type="ARBA" id="ARBA00004871"/>
    </source>
</evidence>
<keyword evidence="3 8" id="KW-0028">Amino-acid biosynthesis</keyword>
<feature type="binding site" evidence="8">
    <location>
        <begin position="15"/>
        <end position="17"/>
    </location>
    <ligand>
        <name>shikimate</name>
        <dbReference type="ChEBI" id="CHEBI:36208"/>
    </ligand>
</feature>
<evidence type="ECO:0000259" key="11">
    <source>
        <dbReference type="Pfam" id="PF18317"/>
    </source>
</evidence>
<keyword evidence="13" id="KW-1185">Reference proteome</keyword>
<evidence type="ECO:0000313" key="12">
    <source>
        <dbReference type="EMBL" id="CAG9932690.1"/>
    </source>
</evidence>
<evidence type="ECO:0000256" key="8">
    <source>
        <dbReference type="HAMAP-Rule" id="MF_00222"/>
    </source>
</evidence>
<dbReference type="InterPro" id="IPR041121">
    <property type="entry name" value="SDH_C"/>
</dbReference>
<dbReference type="Pfam" id="PF18317">
    <property type="entry name" value="SDH_C"/>
    <property type="match status" value="1"/>
</dbReference>
<comment type="catalytic activity">
    <reaction evidence="7 8">
        <text>shikimate + NADP(+) = 3-dehydroshikimate + NADPH + H(+)</text>
        <dbReference type="Rhea" id="RHEA:17737"/>
        <dbReference type="ChEBI" id="CHEBI:15378"/>
        <dbReference type="ChEBI" id="CHEBI:16630"/>
        <dbReference type="ChEBI" id="CHEBI:36208"/>
        <dbReference type="ChEBI" id="CHEBI:57783"/>
        <dbReference type="ChEBI" id="CHEBI:58349"/>
        <dbReference type="EC" id="1.1.1.25"/>
    </reaction>
</comment>
<evidence type="ECO:0000259" key="10">
    <source>
        <dbReference type="Pfam" id="PF08501"/>
    </source>
</evidence>
<dbReference type="EMBL" id="OU912926">
    <property type="protein sequence ID" value="CAG9932690.1"/>
    <property type="molecule type" value="Genomic_DNA"/>
</dbReference>
<accession>A0ABM8YYR3</accession>
<feature type="binding site" evidence="8">
    <location>
        <position position="267"/>
    </location>
    <ligand>
        <name>shikimate</name>
        <dbReference type="ChEBI" id="CHEBI:36208"/>
    </ligand>
</feature>
<feature type="binding site" evidence="8">
    <location>
        <position position="237"/>
    </location>
    <ligand>
        <name>NADP(+)</name>
        <dbReference type="ChEBI" id="CHEBI:58349"/>
    </ligand>
</feature>
<comment type="function">
    <text evidence="8">Involved in the biosynthesis of the chorismate, which leads to the biosynthesis of aromatic amino acids. Catalyzes the reversible NADPH linked reduction of 3-dehydroshikimate (DHSA) to yield shikimate (SA).</text>
</comment>
<evidence type="ECO:0000259" key="9">
    <source>
        <dbReference type="Pfam" id="PF01488"/>
    </source>
</evidence>
<feature type="domain" description="Shikimate dehydrogenase substrate binding N-terminal" evidence="10">
    <location>
        <begin position="7"/>
        <end position="89"/>
    </location>
</feature>
<protein>
    <recommendedName>
        <fullName evidence="2 8">Shikimate dehydrogenase (NADP(+))</fullName>
        <shortName evidence="8">SDH</shortName>
        <ecNumber evidence="2 8">1.1.1.25</ecNumber>
    </recommendedName>
</protein>
<sequence length="292" mass="31159">MTDRYAVIGNPISHSKSPLIHAQFARQTGQDLSYEAISAPLNGFRDTVLALRDEGCRGMNVTVPFKFEAFQLATQLTVRAQAAQAVNTLKFDGTEIIGDNTDGAGLVADIEHNLGFIFQGKRVLLMGAGGAAYGVALPLLNAGAIITVANRTEDKAYQLAALFSAHGPIQGSSYIALAGSQFDCVINATSSSLADSLPPLPRGESAFSLSSPNLPFSIEENPKYGGIFAPNALAYDMMYGKETPFLIFAKEQAAARLADGLGMLVEQAAESFFLWRNIRPDTAPVIAKLRLI</sequence>
<comment type="caution">
    <text evidence="8">Lacks conserved residue(s) required for the propagation of feature annotation.</text>
</comment>
<reference evidence="12 13" key="1">
    <citation type="submission" date="2021-10" db="EMBL/GenBank/DDBJ databases">
        <authorList>
            <person name="Koch H."/>
        </authorList>
    </citation>
    <scope>NUCLEOTIDE SEQUENCE [LARGE SCALE GENOMIC DNA]</scope>
    <source>
        <strain evidence="12">6680</strain>
    </source>
</reference>
<evidence type="ECO:0000256" key="5">
    <source>
        <dbReference type="ARBA" id="ARBA00023002"/>
    </source>
</evidence>
<evidence type="ECO:0000256" key="3">
    <source>
        <dbReference type="ARBA" id="ARBA00022605"/>
    </source>
</evidence>
<dbReference type="Gene3D" id="3.40.50.720">
    <property type="entry name" value="NAD(P)-binding Rossmann-like Domain"/>
    <property type="match status" value="1"/>
</dbReference>